<proteinExistence type="predicted"/>
<accession>A0A401GS09</accession>
<dbReference type="EMBL" id="BFAD01000007">
    <property type="protein sequence ID" value="GBE85005.1"/>
    <property type="molecule type" value="Genomic_DNA"/>
</dbReference>
<reference evidence="1 2" key="1">
    <citation type="journal article" date="2018" name="Sci. Rep.">
        <title>Genome sequence of the cauliflower mushroom Sparassis crispa (Hanabiratake) and its association with beneficial usage.</title>
        <authorList>
            <person name="Kiyama R."/>
            <person name="Furutani Y."/>
            <person name="Kawaguchi K."/>
            <person name="Nakanishi T."/>
        </authorList>
    </citation>
    <scope>NUCLEOTIDE SEQUENCE [LARGE SCALE GENOMIC DNA]</scope>
</reference>
<evidence type="ECO:0000313" key="2">
    <source>
        <dbReference type="Proteomes" id="UP000287166"/>
    </source>
</evidence>
<sequence>MCREPLEPGATEDSVQMASRTLRVCRGRGTEFPNWKDPWEYWSIGSVVVVEGSGEMVALALLSRA</sequence>
<dbReference type="GeneID" id="38781922"/>
<dbReference type="InParanoid" id="A0A401GS09"/>
<gene>
    <name evidence="1" type="ORF">SCP_0701910</name>
</gene>
<protein>
    <submittedName>
        <fullName evidence="1">Uncharacterized protein</fullName>
    </submittedName>
</protein>
<dbReference type="Proteomes" id="UP000287166">
    <property type="component" value="Unassembled WGS sequence"/>
</dbReference>
<evidence type="ECO:0000313" key="1">
    <source>
        <dbReference type="EMBL" id="GBE85005.1"/>
    </source>
</evidence>
<comment type="caution">
    <text evidence="1">The sequence shown here is derived from an EMBL/GenBank/DDBJ whole genome shotgun (WGS) entry which is preliminary data.</text>
</comment>
<dbReference type="AlphaFoldDB" id="A0A401GS09"/>
<dbReference type="RefSeq" id="XP_027615918.1">
    <property type="nucleotide sequence ID" value="XM_027760117.1"/>
</dbReference>
<organism evidence="1 2">
    <name type="scientific">Sparassis crispa</name>
    <dbReference type="NCBI Taxonomy" id="139825"/>
    <lineage>
        <taxon>Eukaryota</taxon>
        <taxon>Fungi</taxon>
        <taxon>Dikarya</taxon>
        <taxon>Basidiomycota</taxon>
        <taxon>Agaricomycotina</taxon>
        <taxon>Agaricomycetes</taxon>
        <taxon>Polyporales</taxon>
        <taxon>Sparassidaceae</taxon>
        <taxon>Sparassis</taxon>
    </lineage>
</organism>
<name>A0A401GS09_9APHY</name>
<keyword evidence="2" id="KW-1185">Reference proteome</keyword>